<dbReference type="PANTHER" id="PTHR10996:SF283">
    <property type="entry name" value="GLYOXYLATE_HYDROXYPYRUVATE REDUCTASE B"/>
    <property type="match status" value="1"/>
</dbReference>
<dbReference type="GO" id="GO:0051287">
    <property type="term" value="F:NAD binding"/>
    <property type="evidence" value="ECO:0007669"/>
    <property type="project" value="InterPro"/>
</dbReference>
<dbReference type="AlphaFoldDB" id="W7CGR0"/>
<dbReference type="InterPro" id="IPR006139">
    <property type="entry name" value="D-isomer_2_OHA_DH_cat_dom"/>
</dbReference>
<dbReference type="OrthoDB" id="9805416at2"/>
<dbReference type="InterPro" id="IPR036291">
    <property type="entry name" value="NAD(P)-bd_dom_sf"/>
</dbReference>
<dbReference type="Proteomes" id="UP000019243">
    <property type="component" value="Unassembled WGS sequence"/>
</dbReference>
<dbReference type="InterPro" id="IPR006140">
    <property type="entry name" value="D-isomer_DH_NAD-bd"/>
</dbReference>
<evidence type="ECO:0000256" key="1">
    <source>
        <dbReference type="ARBA" id="ARBA00005854"/>
    </source>
</evidence>
<dbReference type="InterPro" id="IPR050223">
    <property type="entry name" value="D-isomer_2-hydroxyacid_DH"/>
</dbReference>
<evidence type="ECO:0000313" key="7">
    <source>
        <dbReference type="EMBL" id="EUJ38604.1"/>
    </source>
</evidence>
<name>W7CGR0_9LIST</name>
<sequence>MKEIIVYQPIPLALLEQLKRTFKVTYVPNYRTSEREQFEAALPTVQGLLGAGLFISEAELAKMPQLEVVSQTIAGFDTLVVEDFVARGVMITNAADALTDTVADLTLALTLAVARQLPAVDRAIRRDEWFKGPLDTAEGLYGTDVYGKTIGIIGLGRIGTAVAKRAHAGFGMKVIYHTRSHHLEAEQLYDAVYYADLAGLLSTAYFVIMLAPYNDETHQLMNETAFKTMKKSAYFINVGRGKTVDETALIKALQQGELAGAALDVFEQEPIAANHPLLQLPQVVVSAHMGSATAASRARMISDAVTNLTAALRDTA</sequence>
<dbReference type="EMBL" id="AODH01000035">
    <property type="protein sequence ID" value="EUJ38604.1"/>
    <property type="molecule type" value="Genomic_DNA"/>
</dbReference>
<dbReference type="SUPFAM" id="SSF51735">
    <property type="entry name" value="NAD(P)-binding Rossmann-fold domains"/>
    <property type="match status" value="1"/>
</dbReference>
<evidence type="ECO:0000256" key="4">
    <source>
        <dbReference type="RuleBase" id="RU003719"/>
    </source>
</evidence>
<dbReference type="EC" id="1.1.1.81" evidence="7"/>
<keyword evidence="2 4" id="KW-0560">Oxidoreductase</keyword>
<evidence type="ECO:0000313" key="8">
    <source>
        <dbReference type="Proteomes" id="UP000019243"/>
    </source>
</evidence>
<dbReference type="SUPFAM" id="SSF52283">
    <property type="entry name" value="Formate/glycerate dehydrogenase catalytic domain-like"/>
    <property type="match status" value="1"/>
</dbReference>
<dbReference type="STRING" id="1265861.BCAMP_08616"/>
<dbReference type="PATRIC" id="fig|1265861.3.peg.1690"/>
<dbReference type="PANTHER" id="PTHR10996">
    <property type="entry name" value="2-HYDROXYACID DEHYDROGENASE-RELATED"/>
    <property type="match status" value="1"/>
</dbReference>
<keyword evidence="7" id="KW-0670">Pyruvate</keyword>
<feature type="domain" description="D-isomer specific 2-hydroxyacid dehydrogenase catalytic" evidence="5">
    <location>
        <begin position="6"/>
        <end position="313"/>
    </location>
</feature>
<dbReference type="GO" id="GO:0005829">
    <property type="term" value="C:cytosol"/>
    <property type="evidence" value="ECO:0007669"/>
    <property type="project" value="TreeGrafter"/>
</dbReference>
<dbReference type="GO" id="GO:0030267">
    <property type="term" value="F:glyoxylate reductase (NADPH) activity"/>
    <property type="evidence" value="ECO:0007669"/>
    <property type="project" value="TreeGrafter"/>
</dbReference>
<dbReference type="GO" id="GO:0016618">
    <property type="term" value="F:hydroxypyruvate reductase [NAD(P)H] activity"/>
    <property type="evidence" value="ECO:0007669"/>
    <property type="project" value="UniProtKB-EC"/>
</dbReference>
<proteinExistence type="inferred from homology"/>
<organism evidence="7 8">
    <name type="scientific">Brochothrix campestris FSL F6-1037</name>
    <dbReference type="NCBI Taxonomy" id="1265861"/>
    <lineage>
        <taxon>Bacteria</taxon>
        <taxon>Bacillati</taxon>
        <taxon>Bacillota</taxon>
        <taxon>Bacilli</taxon>
        <taxon>Bacillales</taxon>
        <taxon>Listeriaceae</taxon>
        <taxon>Brochothrix</taxon>
    </lineage>
</organism>
<accession>W7CGR0</accession>
<evidence type="ECO:0000256" key="3">
    <source>
        <dbReference type="ARBA" id="ARBA00023027"/>
    </source>
</evidence>
<feature type="domain" description="D-isomer specific 2-hydroxyacid dehydrogenase NAD-binding" evidence="6">
    <location>
        <begin position="107"/>
        <end position="290"/>
    </location>
</feature>
<keyword evidence="3" id="KW-0520">NAD</keyword>
<reference evidence="7 8" key="1">
    <citation type="submission" date="2012-12" db="EMBL/GenBank/DDBJ databases">
        <title>Novel taxa of Listeriaceae from agricultural environments in the United States.</title>
        <authorList>
            <person name="den Bakker H.C."/>
            <person name="Allred A."/>
            <person name="Warchocki S."/>
            <person name="Wright E.M."/>
            <person name="Burrell A."/>
            <person name="Nightingale K.K."/>
            <person name="Kephart D."/>
            <person name="Wiedmann M."/>
        </authorList>
    </citation>
    <scope>NUCLEOTIDE SEQUENCE [LARGE SCALE GENOMIC DNA]</scope>
    <source>
        <strain evidence="7 8">FSL F6-1037</strain>
    </source>
</reference>
<gene>
    <name evidence="7" type="ORF">BCAMP_08616</name>
</gene>
<protein>
    <submittedName>
        <fullName evidence="7">Bifunctional glyoxylate/hydroxypyruvate reductase B</fullName>
        <ecNumber evidence="7">1.1.1.81</ecNumber>
    </submittedName>
</protein>
<evidence type="ECO:0000259" key="5">
    <source>
        <dbReference type="Pfam" id="PF00389"/>
    </source>
</evidence>
<dbReference type="Gene3D" id="3.40.50.720">
    <property type="entry name" value="NAD(P)-binding Rossmann-like Domain"/>
    <property type="match status" value="2"/>
</dbReference>
<dbReference type="RefSeq" id="WP_035314912.1">
    <property type="nucleotide sequence ID" value="NZ_AODH01000035.1"/>
</dbReference>
<keyword evidence="8" id="KW-1185">Reference proteome</keyword>
<comment type="caution">
    <text evidence="7">The sequence shown here is derived from an EMBL/GenBank/DDBJ whole genome shotgun (WGS) entry which is preliminary data.</text>
</comment>
<evidence type="ECO:0000259" key="6">
    <source>
        <dbReference type="Pfam" id="PF02826"/>
    </source>
</evidence>
<dbReference type="Pfam" id="PF02826">
    <property type="entry name" value="2-Hacid_dh_C"/>
    <property type="match status" value="1"/>
</dbReference>
<evidence type="ECO:0000256" key="2">
    <source>
        <dbReference type="ARBA" id="ARBA00023002"/>
    </source>
</evidence>
<comment type="similarity">
    <text evidence="1 4">Belongs to the D-isomer specific 2-hydroxyacid dehydrogenase family.</text>
</comment>
<dbReference type="FunFam" id="3.40.50.720:FF:000203">
    <property type="entry name" value="D-3-phosphoglycerate dehydrogenase (SerA)"/>
    <property type="match status" value="1"/>
</dbReference>
<dbReference type="Pfam" id="PF00389">
    <property type="entry name" value="2-Hacid_dh"/>
    <property type="match status" value="1"/>
</dbReference>